<dbReference type="Pfam" id="PF07589">
    <property type="entry name" value="PEP-CTERM"/>
    <property type="match status" value="1"/>
</dbReference>
<dbReference type="NCBIfam" id="TIGR02595">
    <property type="entry name" value="PEP_CTERM"/>
    <property type="match status" value="1"/>
</dbReference>
<sequence>MPTAALAAIVERFYHAPLALEVLMLKRLLTTICVTLGLLQGGLPAWADTTYTLRALTVSVDFPCCDPDFGNTRLTDTFANGNPLMGTPYGSTAGISGNAQYAAINQGFGSDVEMNGPATDFYGTTYGIGGLQFRRSEAIAAPTNLDAPGTTSTINRLVLINPTASSLLNPGQSFEVNSYWNFSAPEAGTGYGQRLTDNTQAILTPGSPAFDNQVDLRVIRGNDGSPVVQLRRQTYDGNTLANQSFTLSVAGALDSGWTLADVALIEFNLHYNTGNPVLLASFNLSDALGNDIGGRTFSQQLGIFSGEAFSTFTVGTFYTEAVPEPATVWLLGGGAALLLVAQRRRSAIRREPR</sequence>
<dbReference type="AlphaFoldDB" id="A0A2W5FNE6"/>
<evidence type="ECO:0000259" key="1">
    <source>
        <dbReference type="Pfam" id="PF07589"/>
    </source>
</evidence>
<protein>
    <recommendedName>
        <fullName evidence="1">Ice-binding protein C-terminal domain-containing protein</fullName>
    </recommendedName>
</protein>
<reference evidence="2 3" key="1">
    <citation type="submission" date="2017-08" db="EMBL/GenBank/DDBJ databases">
        <title>Infants hospitalized years apart are colonized by the same room-sourced microbial strains.</title>
        <authorList>
            <person name="Brooks B."/>
            <person name="Olm M.R."/>
            <person name="Firek B.A."/>
            <person name="Baker R."/>
            <person name="Thomas B.C."/>
            <person name="Morowitz M.J."/>
            <person name="Banfield J.F."/>
        </authorList>
    </citation>
    <scope>NUCLEOTIDE SEQUENCE [LARGE SCALE GENOMIC DNA]</scope>
    <source>
        <strain evidence="2">S2_012_000_R2_81</strain>
    </source>
</reference>
<feature type="domain" description="Ice-binding protein C-terminal" evidence="1">
    <location>
        <begin position="321"/>
        <end position="345"/>
    </location>
</feature>
<dbReference type="EMBL" id="QFOD01000004">
    <property type="protein sequence ID" value="PZP34496.1"/>
    <property type="molecule type" value="Genomic_DNA"/>
</dbReference>
<comment type="caution">
    <text evidence="2">The sequence shown here is derived from an EMBL/GenBank/DDBJ whole genome shotgun (WGS) entry which is preliminary data.</text>
</comment>
<gene>
    <name evidence="2" type="ORF">DI603_05965</name>
</gene>
<name>A0A2W5FNE6_9BURK</name>
<organism evidence="2 3">
    <name type="scientific">Roseateles depolymerans</name>
    <dbReference type="NCBI Taxonomy" id="76731"/>
    <lineage>
        <taxon>Bacteria</taxon>
        <taxon>Pseudomonadati</taxon>
        <taxon>Pseudomonadota</taxon>
        <taxon>Betaproteobacteria</taxon>
        <taxon>Burkholderiales</taxon>
        <taxon>Sphaerotilaceae</taxon>
        <taxon>Roseateles</taxon>
    </lineage>
</organism>
<proteinExistence type="predicted"/>
<accession>A0A2W5FNE6</accession>
<evidence type="ECO:0000313" key="2">
    <source>
        <dbReference type="EMBL" id="PZP34496.1"/>
    </source>
</evidence>
<dbReference type="Proteomes" id="UP000249633">
    <property type="component" value="Unassembled WGS sequence"/>
</dbReference>
<dbReference type="InterPro" id="IPR013424">
    <property type="entry name" value="Ice-binding_C"/>
</dbReference>
<evidence type="ECO:0000313" key="3">
    <source>
        <dbReference type="Proteomes" id="UP000249633"/>
    </source>
</evidence>